<dbReference type="AlphaFoldDB" id="A0A517YS61"/>
<name>A0A517YS61_9BACT</name>
<gene>
    <name evidence="2" type="ORF">KS4_10920</name>
</gene>
<keyword evidence="1" id="KW-0472">Membrane</keyword>
<organism evidence="2 3">
    <name type="scientific">Poriferisphaera corsica</name>
    <dbReference type="NCBI Taxonomy" id="2528020"/>
    <lineage>
        <taxon>Bacteria</taxon>
        <taxon>Pseudomonadati</taxon>
        <taxon>Planctomycetota</taxon>
        <taxon>Phycisphaerae</taxon>
        <taxon>Phycisphaerales</taxon>
        <taxon>Phycisphaeraceae</taxon>
        <taxon>Poriferisphaera</taxon>
    </lineage>
</organism>
<dbReference type="RefSeq" id="WP_145075548.1">
    <property type="nucleotide sequence ID" value="NZ_CP036425.1"/>
</dbReference>
<evidence type="ECO:0000313" key="3">
    <source>
        <dbReference type="Proteomes" id="UP000317369"/>
    </source>
</evidence>
<proteinExistence type="predicted"/>
<dbReference type="OrthoDB" id="9852185at2"/>
<sequence>MDLTKFFEMLTELMDSGVGITLTWLGAVIMLFWLSSKFNPFQEKWKQWEGTIITAIKMAEKEIPDNTPNRGLAKLDTALRYVLKTYSDINRGKPPSAKTTQQIKEGIQIKHSELQRSGELSKTPVDVAGMKGGHT</sequence>
<feature type="transmembrane region" description="Helical" evidence="1">
    <location>
        <begin position="16"/>
        <end position="34"/>
    </location>
</feature>
<reference evidence="2 3" key="1">
    <citation type="submission" date="2019-02" db="EMBL/GenBank/DDBJ databases">
        <title>Deep-cultivation of Planctomycetes and their phenomic and genomic characterization uncovers novel biology.</title>
        <authorList>
            <person name="Wiegand S."/>
            <person name="Jogler M."/>
            <person name="Boedeker C."/>
            <person name="Pinto D."/>
            <person name="Vollmers J."/>
            <person name="Rivas-Marin E."/>
            <person name="Kohn T."/>
            <person name="Peeters S.H."/>
            <person name="Heuer A."/>
            <person name="Rast P."/>
            <person name="Oberbeckmann S."/>
            <person name="Bunk B."/>
            <person name="Jeske O."/>
            <person name="Meyerdierks A."/>
            <person name="Storesund J.E."/>
            <person name="Kallscheuer N."/>
            <person name="Luecker S."/>
            <person name="Lage O.M."/>
            <person name="Pohl T."/>
            <person name="Merkel B.J."/>
            <person name="Hornburger P."/>
            <person name="Mueller R.-W."/>
            <person name="Bruemmer F."/>
            <person name="Labrenz M."/>
            <person name="Spormann A.M."/>
            <person name="Op den Camp H."/>
            <person name="Overmann J."/>
            <person name="Amann R."/>
            <person name="Jetten M.S.M."/>
            <person name="Mascher T."/>
            <person name="Medema M.H."/>
            <person name="Devos D.P."/>
            <person name="Kaster A.-K."/>
            <person name="Ovreas L."/>
            <person name="Rohde M."/>
            <person name="Galperin M.Y."/>
            <person name="Jogler C."/>
        </authorList>
    </citation>
    <scope>NUCLEOTIDE SEQUENCE [LARGE SCALE GENOMIC DNA]</scope>
    <source>
        <strain evidence="2 3">KS4</strain>
    </source>
</reference>
<evidence type="ECO:0000256" key="1">
    <source>
        <dbReference type="SAM" id="Phobius"/>
    </source>
</evidence>
<protein>
    <submittedName>
        <fullName evidence="2">Uncharacterized protein</fullName>
    </submittedName>
</protein>
<dbReference type="Proteomes" id="UP000317369">
    <property type="component" value="Chromosome"/>
</dbReference>
<keyword evidence="1" id="KW-1133">Transmembrane helix</keyword>
<accession>A0A517YS61</accession>
<evidence type="ECO:0000313" key="2">
    <source>
        <dbReference type="EMBL" id="QDU33051.1"/>
    </source>
</evidence>
<dbReference type="EMBL" id="CP036425">
    <property type="protein sequence ID" value="QDU33051.1"/>
    <property type="molecule type" value="Genomic_DNA"/>
</dbReference>
<dbReference type="KEGG" id="pcor:KS4_10920"/>
<keyword evidence="1" id="KW-0812">Transmembrane</keyword>
<keyword evidence="3" id="KW-1185">Reference proteome</keyword>